<dbReference type="InterPro" id="IPR004372">
    <property type="entry name" value="Ac/propionate_kinase"/>
</dbReference>
<dbReference type="EC" id="2.7.2.1" evidence="6"/>
<comment type="function">
    <text evidence="6">Catalyzes the formation of acetyl phosphate from acetate and ATP. Can also catalyze the reverse reaction.</text>
</comment>
<evidence type="ECO:0000313" key="10">
    <source>
        <dbReference type="Proteomes" id="UP000017938"/>
    </source>
</evidence>
<dbReference type="PROSITE" id="PS01075">
    <property type="entry name" value="ACETATE_KINASE_1"/>
    <property type="match status" value="1"/>
</dbReference>
<dbReference type="GO" id="GO:0005737">
    <property type="term" value="C:cytoplasm"/>
    <property type="evidence" value="ECO:0007669"/>
    <property type="project" value="UniProtKB-SubCell"/>
</dbReference>
<feature type="binding site" evidence="6">
    <location>
        <position position="7"/>
    </location>
    <ligand>
        <name>Mg(2+)</name>
        <dbReference type="ChEBI" id="CHEBI:18420"/>
    </ligand>
</feature>
<feature type="binding site" evidence="6">
    <location>
        <begin position="208"/>
        <end position="212"/>
    </location>
    <ligand>
        <name>ATP</name>
        <dbReference type="ChEBI" id="CHEBI:30616"/>
    </ligand>
</feature>
<feature type="site" description="Transition state stabilizer" evidence="6">
    <location>
        <position position="241"/>
    </location>
</feature>
<dbReference type="GO" id="GO:0008776">
    <property type="term" value="F:acetate kinase activity"/>
    <property type="evidence" value="ECO:0007669"/>
    <property type="project" value="UniProtKB-UniRule"/>
</dbReference>
<accession>R6V308</accession>
<keyword evidence="6" id="KW-0963">Cytoplasm</keyword>
<sequence length="402" mass="44067">MKVLVVNAGSSSLKYQLFNTESRDVLAKGICERIGIDGRIEHRLGENGEKHKRDIAMPNHAVAMKIVVDTLTDPVLGCIKDMSEIKAVGHRVVHGGPYFFESCLVTPEVVEKLRLCNDFAPLHTPAHLMGIEGCTEVMPDVPQVLVFDTAFHQSMPEKASTYAIKYEDAQEYRIRRYGAHGTSHRFVAAEMAKLLDKPVEETKIITCHIGNGSSITAVKGGKCIDTSMGFTPLDGVEMGTRCGAIDPAIVPYLMKKKGLDPDGIASYMNKECGFLGVSGISSDSRDIEAAILKGDHRAEVAATVLAYQIQKYIGSYTAAMNGLDAIVFTAGMGENNPELRERVCTNMEYFGIEIDREVNARSHHQPNTVELSTKNSKVKVYLIPTNEELMIATDTEAIVSRL</sequence>
<evidence type="ECO:0000313" key="9">
    <source>
        <dbReference type="EMBL" id="MCI5756081.1"/>
    </source>
</evidence>
<evidence type="ECO:0000256" key="1">
    <source>
        <dbReference type="ARBA" id="ARBA00008748"/>
    </source>
</evidence>
<dbReference type="PANTHER" id="PTHR21060">
    <property type="entry name" value="ACETATE KINASE"/>
    <property type="match status" value="1"/>
</dbReference>
<keyword evidence="4 6" id="KW-0418">Kinase</keyword>
<keyword evidence="6" id="KW-0479">Metal-binding</keyword>
<dbReference type="EMBL" id="JALEMU010000120">
    <property type="protein sequence ID" value="MCI5756081.1"/>
    <property type="molecule type" value="Genomic_DNA"/>
</dbReference>
<organism evidence="8 10">
    <name type="scientific">Candidatus Colimorpha enterica</name>
    <dbReference type="NCBI Taxonomy" id="3083063"/>
    <lineage>
        <taxon>Bacteria</taxon>
        <taxon>Pseudomonadati</taxon>
        <taxon>Bacteroidota</taxon>
        <taxon>Bacteroidia</taxon>
        <taxon>Bacteroidales</taxon>
        <taxon>Candidatus Colimorpha</taxon>
    </lineage>
</organism>
<dbReference type="Proteomes" id="UP001139365">
    <property type="component" value="Unassembled WGS sequence"/>
</dbReference>
<evidence type="ECO:0000256" key="7">
    <source>
        <dbReference type="RuleBase" id="RU003835"/>
    </source>
</evidence>
<evidence type="ECO:0000256" key="6">
    <source>
        <dbReference type="HAMAP-Rule" id="MF_00020"/>
    </source>
</evidence>
<dbReference type="GO" id="GO:0006085">
    <property type="term" value="P:acetyl-CoA biosynthetic process"/>
    <property type="evidence" value="ECO:0007669"/>
    <property type="project" value="UniProtKB-UniRule"/>
</dbReference>
<comment type="cofactor">
    <cofactor evidence="6">
        <name>Mg(2+)</name>
        <dbReference type="ChEBI" id="CHEBI:18420"/>
    </cofactor>
    <cofactor evidence="6">
        <name>Mn(2+)</name>
        <dbReference type="ChEBI" id="CHEBI:29035"/>
    </cofactor>
    <text evidence="6">Mg(2+). Can also accept Mn(2+).</text>
</comment>
<dbReference type="GO" id="GO:0000287">
    <property type="term" value="F:magnesium ion binding"/>
    <property type="evidence" value="ECO:0007669"/>
    <property type="project" value="UniProtKB-UniRule"/>
</dbReference>
<evidence type="ECO:0000256" key="3">
    <source>
        <dbReference type="ARBA" id="ARBA00022741"/>
    </source>
</evidence>
<dbReference type="NCBIfam" id="TIGR00016">
    <property type="entry name" value="ackA"/>
    <property type="match status" value="1"/>
</dbReference>
<keyword evidence="5 6" id="KW-0067">ATP-binding</keyword>
<keyword evidence="2 6" id="KW-0808">Transferase</keyword>
<comment type="caution">
    <text evidence="8">The sequence shown here is derived from an EMBL/GenBank/DDBJ whole genome shotgun (WGS) entry which is preliminary data.</text>
</comment>
<evidence type="ECO:0000256" key="2">
    <source>
        <dbReference type="ARBA" id="ARBA00022679"/>
    </source>
</evidence>
<dbReference type="EMBL" id="CBFW010000421">
    <property type="protein sequence ID" value="CDC77177.1"/>
    <property type="molecule type" value="Genomic_DNA"/>
</dbReference>
<evidence type="ECO:0000256" key="5">
    <source>
        <dbReference type="ARBA" id="ARBA00022840"/>
    </source>
</evidence>
<dbReference type="InterPro" id="IPR023865">
    <property type="entry name" value="Aliphatic_acid_kinase_CS"/>
</dbReference>
<dbReference type="UniPathway" id="UPA00340">
    <property type="reaction ID" value="UER00458"/>
</dbReference>
<dbReference type="PRINTS" id="PR00471">
    <property type="entry name" value="ACETATEKNASE"/>
</dbReference>
<dbReference type="PROSITE" id="PS01076">
    <property type="entry name" value="ACETATE_KINASE_2"/>
    <property type="match status" value="1"/>
</dbReference>
<comment type="similarity">
    <text evidence="1 6 7">Belongs to the acetokinase family.</text>
</comment>
<feature type="active site" description="Proton donor/acceptor" evidence="6">
    <location>
        <position position="148"/>
    </location>
</feature>
<evidence type="ECO:0000256" key="4">
    <source>
        <dbReference type="ARBA" id="ARBA00022777"/>
    </source>
</evidence>
<name>R6V308_9BACT</name>
<reference evidence="9 11" key="2">
    <citation type="submission" date="2022-03" db="EMBL/GenBank/DDBJ databases">
        <title>Metagenome-assembled genomes from swine fecal metagenomes.</title>
        <authorList>
            <person name="Holman D.B."/>
            <person name="Kommadath A."/>
        </authorList>
    </citation>
    <scope>NUCLEOTIDE SEQUENCE [LARGE SCALE GENOMIC DNA]</scope>
    <source>
        <strain evidence="9">SUG147</strain>
    </source>
</reference>
<dbReference type="InterPro" id="IPR043129">
    <property type="entry name" value="ATPase_NBD"/>
</dbReference>
<dbReference type="STRING" id="1263015.BN580_00321"/>
<comment type="pathway">
    <text evidence="6">Metabolic intermediate biosynthesis; acetyl-CoA biosynthesis; acetyl-CoA from acetate: step 1/2.</text>
</comment>
<feature type="site" description="Transition state stabilizer" evidence="6">
    <location>
        <position position="180"/>
    </location>
</feature>
<keyword evidence="6" id="KW-0460">Magnesium</keyword>
<dbReference type="Gene3D" id="3.30.420.40">
    <property type="match status" value="2"/>
</dbReference>
<comment type="catalytic activity">
    <reaction evidence="6">
        <text>acetate + ATP = acetyl phosphate + ADP</text>
        <dbReference type="Rhea" id="RHEA:11352"/>
        <dbReference type="ChEBI" id="CHEBI:22191"/>
        <dbReference type="ChEBI" id="CHEBI:30089"/>
        <dbReference type="ChEBI" id="CHEBI:30616"/>
        <dbReference type="ChEBI" id="CHEBI:456216"/>
        <dbReference type="EC" id="2.7.2.1"/>
    </reaction>
</comment>
<feature type="binding site" evidence="6">
    <location>
        <position position="14"/>
    </location>
    <ligand>
        <name>ATP</name>
        <dbReference type="ChEBI" id="CHEBI:30616"/>
    </ligand>
</feature>
<dbReference type="InterPro" id="IPR000890">
    <property type="entry name" value="Aliphatic_acid_kin_short-chain"/>
</dbReference>
<reference evidence="8" key="1">
    <citation type="submission" date="2012-11" db="EMBL/GenBank/DDBJ databases">
        <title>Dependencies among metagenomic species, viruses, plasmids and units of genetic variation.</title>
        <authorList>
            <person name="Nielsen H.B."/>
            <person name="Almeida M."/>
            <person name="Juncker A.S."/>
            <person name="Rasmussen S."/>
            <person name="Li J."/>
            <person name="Sunagawa S."/>
            <person name="Plichta D."/>
            <person name="Gautier L."/>
            <person name="Le Chatelier E."/>
            <person name="Peletier E."/>
            <person name="Bonde I."/>
            <person name="Nielsen T."/>
            <person name="Manichanh C."/>
            <person name="Arumugam M."/>
            <person name="Batto J."/>
            <person name="Santos M.B.Q.D."/>
            <person name="Blom N."/>
            <person name="Borruel N."/>
            <person name="Burgdorf K.S."/>
            <person name="Boumezbeur F."/>
            <person name="Casellas F."/>
            <person name="Dore J."/>
            <person name="Guarner F."/>
            <person name="Hansen T."/>
            <person name="Hildebrand F."/>
            <person name="Kaas R.S."/>
            <person name="Kennedy S."/>
            <person name="Kristiansen K."/>
            <person name="Kultima J.R."/>
            <person name="Leonard P."/>
            <person name="Levenez F."/>
            <person name="Lund O."/>
            <person name="Moumen B."/>
            <person name="Le Paslier D."/>
            <person name="Pons N."/>
            <person name="Pedersen O."/>
            <person name="Prifti E."/>
            <person name="Qin J."/>
            <person name="Raes J."/>
            <person name="Tap J."/>
            <person name="Tims S."/>
            <person name="Ussery D.W."/>
            <person name="Yamada T."/>
            <person name="MetaHit consortium"/>
            <person name="Renault P."/>
            <person name="Sicheritz-Ponten T."/>
            <person name="Bork P."/>
            <person name="Wang J."/>
            <person name="Brunak S."/>
            <person name="Ehrlich S.D."/>
        </authorList>
    </citation>
    <scope>NUCLEOTIDE SEQUENCE [LARGE SCALE GENOMIC DNA]</scope>
</reference>
<dbReference type="CDD" id="cd24010">
    <property type="entry name" value="ASKHA_NBD_AcK_PK"/>
    <property type="match status" value="1"/>
</dbReference>
<feature type="binding site" evidence="6">
    <location>
        <position position="387"/>
    </location>
    <ligand>
        <name>Mg(2+)</name>
        <dbReference type="ChEBI" id="CHEBI:18420"/>
    </ligand>
</feature>
<dbReference type="GO" id="GO:0005524">
    <property type="term" value="F:ATP binding"/>
    <property type="evidence" value="ECO:0007669"/>
    <property type="project" value="UniProtKB-KW"/>
</dbReference>
<dbReference type="Pfam" id="PF00871">
    <property type="entry name" value="Acetate_kinase"/>
    <property type="match status" value="1"/>
</dbReference>
<feature type="binding site" evidence="6">
    <location>
        <begin position="331"/>
        <end position="335"/>
    </location>
    <ligand>
        <name>ATP</name>
        <dbReference type="ChEBI" id="CHEBI:30616"/>
    </ligand>
</feature>
<dbReference type="Proteomes" id="UP000017938">
    <property type="component" value="Unassembled WGS sequence"/>
</dbReference>
<dbReference type="SUPFAM" id="SSF53067">
    <property type="entry name" value="Actin-like ATPase domain"/>
    <property type="match status" value="2"/>
</dbReference>
<comment type="subcellular location">
    <subcellularLocation>
        <location evidence="6">Cytoplasm</location>
    </subcellularLocation>
</comment>
<gene>
    <name evidence="6" type="primary">ackA</name>
    <name evidence="8" type="ORF">BN580_00321</name>
    <name evidence="9" type="ORF">MR241_07290</name>
</gene>
<comment type="subunit">
    <text evidence="6">Homodimer.</text>
</comment>
<dbReference type="AlphaFoldDB" id="R6V308"/>
<evidence type="ECO:0000313" key="8">
    <source>
        <dbReference type="EMBL" id="CDC77177.1"/>
    </source>
</evidence>
<feature type="binding site" evidence="6">
    <location>
        <begin position="283"/>
        <end position="285"/>
    </location>
    <ligand>
        <name>ATP</name>
        <dbReference type="ChEBI" id="CHEBI:30616"/>
    </ligand>
</feature>
<dbReference type="HAMAP" id="MF_00020">
    <property type="entry name" value="Acetate_kinase"/>
    <property type="match status" value="1"/>
</dbReference>
<dbReference type="PANTHER" id="PTHR21060:SF15">
    <property type="entry name" value="ACETATE KINASE-RELATED"/>
    <property type="match status" value="1"/>
</dbReference>
<evidence type="ECO:0000313" key="11">
    <source>
        <dbReference type="Proteomes" id="UP001139365"/>
    </source>
</evidence>
<protein>
    <recommendedName>
        <fullName evidence="6">Acetate kinase</fullName>
        <ecNumber evidence="6">2.7.2.1</ecNumber>
    </recommendedName>
    <alternativeName>
        <fullName evidence="6">Acetokinase</fullName>
    </alternativeName>
</protein>
<keyword evidence="3 6" id="KW-0547">Nucleotide-binding</keyword>
<feature type="binding site" evidence="6">
    <location>
        <position position="91"/>
    </location>
    <ligand>
        <name>substrate</name>
    </ligand>
</feature>
<proteinExistence type="inferred from homology"/>
<dbReference type="PIRSF" id="PIRSF000722">
    <property type="entry name" value="Acetate_prop_kin"/>
    <property type="match status" value="1"/>
</dbReference>
<dbReference type="GO" id="GO:0006083">
    <property type="term" value="P:acetate metabolic process"/>
    <property type="evidence" value="ECO:0007669"/>
    <property type="project" value="TreeGrafter"/>
</dbReference>